<accession>A0ABY6T0I9</accession>
<reference evidence="1 2" key="1">
    <citation type="submission" date="2018-11" db="EMBL/GenBank/DDBJ databases">
        <authorList>
            <consortium name="Pathogen Informatics"/>
        </authorList>
    </citation>
    <scope>NUCLEOTIDE SEQUENCE [LARGE SCALE GENOMIC DNA]</scope>
    <source>
        <strain evidence="1 2">NCTC10913</strain>
    </source>
</reference>
<sequence>MMKQVEIDYYVTPEEYLIAASHGIRGYIPIKNLEIIKSA</sequence>
<protein>
    <submittedName>
        <fullName evidence="1">Uncharacterized protein</fullName>
    </submittedName>
</protein>
<gene>
    <name evidence="1" type="ORF">NCTC10913_04829</name>
</gene>
<dbReference type="EMBL" id="UYIN01000023">
    <property type="protein sequence ID" value="VDG74558.1"/>
    <property type="molecule type" value="Genomic_DNA"/>
</dbReference>
<organism evidence="1 2">
    <name type="scientific">Clostridium carnis</name>
    <dbReference type="NCBI Taxonomy" id="1530"/>
    <lineage>
        <taxon>Bacteria</taxon>
        <taxon>Bacillati</taxon>
        <taxon>Bacillota</taxon>
        <taxon>Clostridia</taxon>
        <taxon>Eubacteriales</taxon>
        <taxon>Clostridiaceae</taxon>
        <taxon>Clostridium</taxon>
    </lineage>
</organism>
<proteinExistence type="predicted"/>
<name>A0ABY6T0I9_9CLOT</name>
<evidence type="ECO:0000313" key="2">
    <source>
        <dbReference type="Proteomes" id="UP000277570"/>
    </source>
</evidence>
<comment type="caution">
    <text evidence="1">The sequence shown here is derived from an EMBL/GenBank/DDBJ whole genome shotgun (WGS) entry which is preliminary data.</text>
</comment>
<evidence type="ECO:0000313" key="1">
    <source>
        <dbReference type="EMBL" id="VDG74558.1"/>
    </source>
</evidence>
<keyword evidence="2" id="KW-1185">Reference proteome</keyword>
<dbReference type="Proteomes" id="UP000277570">
    <property type="component" value="Unassembled WGS sequence"/>
</dbReference>